<proteinExistence type="predicted"/>
<name>C6S912_NEIML</name>
<accession>C6S912</accession>
<evidence type="ECO:0000256" key="1">
    <source>
        <dbReference type="SAM" id="Phobius"/>
    </source>
</evidence>
<dbReference type="EMBL" id="AM889136">
    <property type="protein sequence ID" value="CBA08016.1"/>
    <property type="molecule type" value="Genomic_DNA"/>
</dbReference>
<dbReference type="KEGG" id="nmi:NMO_1750"/>
<protein>
    <submittedName>
        <fullName evidence="2">Uncharacterized protein</fullName>
    </submittedName>
</protein>
<sequence length="86" mass="10025">MRTWLVFWLQRLKYPLLLWIADMLLYRLLGGAEIECGRCPVPPMTDWQHFLLAMGTVSAWVAVIWAYLIIESEKTEDIESFGHNAV</sequence>
<dbReference type="Proteomes" id="UP000002054">
    <property type="component" value="Chromosome"/>
</dbReference>
<reference evidence="2 3" key="1">
    <citation type="journal article" date="2008" name="Proc. Natl. Acad. Sci. U.S.A.">
        <title>Whole-genome comparison of disease and carriage strains provides insights into virulence evolution in Neisseria meningitidis.</title>
        <authorList>
            <person name="Schoen C."/>
            <person name="Blom J."/>
            <person name="Claus H."/>
            <person name="Schramm-Glueck A."/>
            <person name="Brandt P."/>
            <person name="Mueller T."/>
            <person name="Goesmann A."/>
            <person name="Joseph B."/>
            <person name="Konietzny S."/>
            <person name="Kurzai O."/>
            <person name="Schmitt C."/>
            <person name="Friedrich T."/>
            <person name="Linke B."/>
            <person name="Vogel U."/>
            <person name="Frosch M."/>
        </authorList>
    </citation>
    <scope>NUCLEOTIDE SEQUENCE [LARGE SCALE GENOMIC DNA]</scope>
    <source>
        <strain evidence="3">alpha14</strain>
    </source>
</reference>
<organism evidence="2 3">
    <name type="scientific">Neisseria meningitidis (strain alpha14)</name>
    <dbReference type="NCBI Taxonomy" id="662598"/>
    <lineage>
        <taxon>Bacteria</taxon>
        <taxon>Pseudomonadati</taxon>
        <taxon>Pseudomonadota</taxon>
        <taxon>Betaproteobacteria</taxon>
        <taxon>Neisseriales</taxon>
        <taxon>Neisseriaceae</taxon>
        <taxon>Neisseria</taxon>
    </lineage>
</organism>
<evidence type="ECO:0000313" key="3">
    <source>
        <dbReference type="Proteomes" id="UP000002054"/>
    </source>
</evidence>
<gene>
    <name evidence="2" type="ordered locus">NMO_1750</name>
</gene>
<dbReference type="HOGENOM" id="CLU_2684088_0_0_4"/>
<evidence type="ECO:0000313" key="2">
    <source>
        <dbReference type="EMBL" id="CBA08016.1"/>
    </source>
</evidence>
<keyword evidence="1" id="KW-1133">Transmembrane helix</keyword>
<dbReference type="AlphaFoldDB" id="C6S912"/>
<keyword evidence="1" id="KW-0472">Membrane</keyword>
<feature type="transmembrane region" description="Helical" evidence="1">
    <location>
        <begin position="49"/>
        <end position="70"/>
    </location>
</feature>
<keyword evidence="1" id="KW-0812">Transmembrane</keyword>